<dbReference type="Proteomes" id="UP000594121">
    <property type="component" value="Chromosome"/>
</dbReference>
<dbReference type="Pfam" id="PF02626">
    <property type="entry name" value="CT_A_B"/>
    <property type="match status" value="1"/>
</dbReference>
<dbReference type="GO" id="GO:0005524">
    <property type="term" value="F:ATP binding"/>
    <property type="evidence" value="ECO:0007669"/>
    <property type="project" value="UniProtKB-KW"/>
</dbReference>
<dbReference type="KEGG" id="thel:IG193_06770"/>
<reference evidence="5 6" key="1">
    <citation type="submission" date="2020-10" db="EMBL/GenBank/DDBJ databases">
        <title>Thermofilum lucidum 3507LT sp. nov. a novel member of Thermofilaceae family isolated from Chile hot spring, and proposal of description order Thermofilales.</title>
        <authorList>
            <person name="Zayulina K.S."/>
            <person name="Elcheninov A.G."/>
            <person name="Toshchakov S.V."/>
            <person name="Kublanov I.V."/>
        </authorList>
    </citation>
    <scope>NUCLEOTIDE SEQUENCE [LARGE SCALE GENOMIC DNA]</scope>
    <source>
        <strain evidence="5 6">3507LT</strain>
    </source>
</reference>
<dbReference type="AlphaFoldDB" id="A0A7L9FHH6"/>
<keyword evidence="2" id="KW-0378">Hydrolase</keyword>
<dbReference type="EMBL" id="CP062310">
    <property type="protein sequence ID" value="QOJ78453.1"/>
    <property type="molecule type" value="Genomic_DNA"/>
</dbReference>
<dbReference type="GO" id="GO:0016787">
    <property type="term" value="F:hydrolase activity"/>
    <property type="evidence" value="ECO:0007669"/>
    <property type="project" value="UniProtKB-KW"/>
</dbReference>
<sequence>MAFVVQRAYRALLSPHPLASRDKFAHAVSNVLSLNSLTSPAFELRGGELELALREKALLAVTGDVEIVADGRKVEPWAAFNASESVKVKANATAYVSVRGLKATTKRRLPLKSGITFSFDGLDGLNERSLRALRVPHTLRVVNGDWLESVARVQRHIGMVLEAIKKGAEQVKVRVGGREFEVWVLELS</sequence>
<evidence type="ECO:0000256" key="2">
    <source>
        <dbReference type="ARBA" id="ARBA00022801"/>
    </source>
</evidence>
<keyword evidence="1" id="KW-0547">Nucleotide-binding</keyword>
<dbReference type="RefSeq" id="WP_192818425.1">
    <property type="nucleotide sequence ID" value="NZ_CP062310.1"/>
</dbReference>
<accession>A0A7L9FHH6</accession>
<keyword evidence="6" id="KW-1185">Reference proteome</keyword>
<evidence type="ECO:0000313" key="5">
    <source>
        <dbReference type="EMBL" id="QOJ78453.1"/>
    </source>
</evidence>
<organism evidence="5 6">
    <name type="scientific">Infirmifilum lucidum</name>
    <dbReference type="NCBI Taxonomy" id="2776706"/>
    <lineage>
        <taxon>Archaea</taxon>
        <taxon>Thermoproteota</taxon>
        <taxon>Thermoprotei</taxon>
        <taxon>Thermofilales</taxon>
        <taxon>Thermofilaceae</taxon>
        <taxon>Infirmifilum</taxon>
    </lineage>
</organism>
<protein>
    <recommendedName>
        <fullName evidence="4">Carboxyltransferase domain-containing protein</fullName>
    </recommendedName>
</protein>
<name>A0A7L9FHH6_9CREN</name>
<proteinExistence type="predicted"/>
<dbReference type="InParanoid" id="A0A7L9FHH6"/>
<feature type="domain" description="Carboxyltransferase" evidence="4">
    <location>
        <begin position="22"/>
        <end position="132"/>
    </location>
</feature>
<evidence type="ECO:0000256" key="1">
    <source>
        <dbReference type="ARBA" id="ARBA00022741"/>
    </source>
</evidence>
<gene>
    <name evidence="5" type="ORF">IG193_06770</name>
</gene>
<evidence type="ECO:0000256" key="3">
    <source>
        <dbReference type="ARBA" id="ARBA00022840"/>
    </source>
</evidence>
<keyword evidence="3" id="KW-0067">ATP-binding</keyword>
<evidence type="ECO:0000313" key="6">
    <source>
        <dbReference type="Proteomes" id="UP000594121"/>
    </source>
</evidence>
<dbReference type="GeneID" id="59149584"/>
<evidence type="ECO:0000259" key="4">
    <source>
        <dbReference type="Pfam" id="PF02626"/>
    </source>
</evidence>
<dbReference type="InterPro" id="IPR003778">
    <property type="entry name" value="CT_A_B"/>
</dbReference>